<comment type="caution">
    <text evidence="1">The sequence shown here is derived from an EMBL/GenBank/DDBJ whole genome shotgun (WGS) entry which is preliminary data.</text>
</comment>
<organism evidence="1 2">
    <name type="scientific">Synaphobranchus kaupii</name>
    <name type="common">Kaup's arrowtooth eel</name>
    <dbReference type="NCBI Taxonomy" id="118154"/>
    <lineage>
        <taxon>Eukaryota</taxon>
        <taxon>Metazoa</taxon>
        <taxon>Chordata</taxon>
        <taxon>Craniata</taxon>
        <taxon>Vertebrata</taxon>
        <taxon>Euteleostomi</taxon>
        <taxon>Actinopterygii</taxon>
        <taxon>Neopterygii</taxon>
        <taxon>Teleostei</taxon>
        <taxon>Anguilliformes</taxon>
        <taxon>Synaphobranchidae</taxon>
        <taxon>Synaphobranchus</taxon>
    </lineage>
</organism>
<evidence type="ECO:0000313" key="2">
    <source>
        <dbReference type="Proteomes" id="UP001152622"/>
    </source>
</evidence>
<gene>
    <name evidence="1" type="ORF">SKAU_G00316010</name>
</gene>
<protein>
    <submittedName>
        <fullName evidence="1">Uncharacterized protein</fullName>
    </submittedName>
</protein>
<sequence>MPSWLGQQFAPGCPDSQKGLARINKPWSFKGCPVELGKASSWSRASTAATCRLPLQRKRREKKEGRRAPAAPRSLIHTDREGGALSLRAEWPGPFLFLLFLCESAFGEARLPEHQGRWDNVDANLALWPRCFSETPLFHRSLLGSLYLRAGRRLSASPRCEDTSPRSLEGVYSSVLLLSRLGCEPAPVRLCMHP</sequence>
<proteinExistence type="predicted"/>
<keyword evidence="2" id="KW-1185">Reference proteome</keyword>
<name>A0A9Q1ESQ6_SYNKA</name>
<accession>A0A9Q1ESQ6</accession>
<dbReference type="Proteomes" id="UP001152622">
    <property type="component" value="Chromosome 13"/>
</dbReference>
<reference evidence="1" key="1">
    <citation type="journal article" date="2023" name="Science">
        <title>Genome structures resolve the early diversification of teleost fishes.</title>
        <authorList>
            <person name="Parey E."/>
            <person name="Louis A."/>
            <person name="Montfort J."/>
            <person name="Bouchez O."/>
            <person name="Roques C."/>
            <person name="Iampietro C."/>
            <person name="Lluch J."/>
            <person name="Castinel A."/>
            <person name="Donnadieu C."/>
            <person name="Desvignes T."/>
            <person name="Floi Bucao C."/>
            <person name="Jouanno E."/>
            <person name="Wen M."/>
            <person name="Mejri S."/>
            <person name="Dirks R."/>
            <person name="Jansen H."/>
            <person name="Henkel C."/>
            <person name="Chen W.J."/>
            <person name="Zahm M."/>
            <person name="Cabau C."/>
            <person name="Klopp C."/>
            <person name="Thompson A.W."/>
            <person name="Robinson-Rechavi M."/>
            <person name="Braasch I."/>
            <person name="Lecointre G."/>
            <person name="Bobe J."/>
            <person name="Postlethwait J.H."/>
            <person name="Berthelot C."/>
            <person name="Roest Crollius H."/>
            <person name="Guiguen Y."/>
        </authorList>
    </citation>
    <scope>NUCLEOTIDE SEQUENCE</scope>
    <source>
        <strain evidence="1">WJC10195</strain>
    </source>
</reference>
<dbReference type="AlphaFoldDB" id="A0A9Q1ESQ6"/>
<dbReference type="EMBL" id="JAINUF010000013">
    <property type="protein sequence ID" value="KAJ8344272.1"/>
    <property type="molecule type" value="Genomic_DNA"/>
</dbReference>
<evidence type="ECO:0000313" key="1">
    <source>
        <dbReference type="EMBL" id="KAJ8344272.1"/>
    </source>
</evidence>